<dbReference type="EMBL" id="LR797432">
    <property type="protein sequence ID" value="CAB4215815.1"/>
    <property type="molecule type" value="Genomic_DNA"/>
</dbReference>
<accession>A0A6J5PPQ2</accession>
<dbReference type="EMBL" id="LR797191">
    <property type="protein sequence ID" value="CAB4192410.1"/>
    <property type="molecule type" value="Genomic_DNA"/>
</dbReference>
<sequence>MTDMTAEQAEGIGIFDPSIPEHHCDATTGWQLRADGYGFEPVPCQQWRGLRVVVALNGWEYRACGAAGHLAQVIRKVGQQ</sequence>
<dbReference type="EMBL" id="LR796913">
    <property type="protein sequence ID" value="CAB4173859.1"/>
    <property type="molecule type" value="Genomic_DNA"/>
</dbReference>
<evidence type="ECO:0000313" key="2">
    <source>
        <dbReference type="EMBL" id="CAB4178773.1"/>
    </source>
</evidence>
<dbReference type="EMBL" id="LR797134">
    <property type="protein sequence ID" value="CAB4189430.1"/>
    <property type="molecule type" value="Genomic_DNA"/>
</dbReference>
<name>A0A6J5PPQ2_9CAUD</name>
<protein>
    <submittedName>
        <fullName evidence="1">Uncharacterized protein</fullName>
    </submittedName>
</protein>
<evidence type="ECO:0000313" key="3">
    <source>
        <dbReference type="EMBL" id="CAB4189430.1"/>
    </source>
</evidence>
<evidence type="ECO:0000313" key="4">
    <source>
        <dbReference type="EMBL" id="CAB4192410.1"/>
    </source>
</evidence>
<dbReference type="EMBL" id="LR796973">
    <property type="protein sequence ID" value="CAB4178773.1"/>
    <property type="molecule type" value="Genomic_DNA"/>
</dbReference>
<gene>
    <name evidence="2" type="ORF">UFOVP1028_3</name>
    <name evidence="3" type="ORF">UFOVP1187_16</name>
    <name evidence="4" type="ORF">UFOVP1235_33</name>
    <name evidence="5" type="ORF">UFOVP1488_16</name>
    <name evidence="1" type="ORF">UFOVP960_14</name>
</gene>
<proteinExistence type="predicted"/>
<evidence type="ECO:0000313" key="1">
    <source>
        <dbReference type="EMBL" id="CAB4173859.1"/>
    </source>
</evidence>
<reference evidence="1" key="1">
    <citation type="submission" date="2020-05" db="EMBL/GenBank/DDBJ databases">
        <authorList>
            <person name="Chiriac C."/>
            <person name="Salcher M."/>
            <person name="Ghai R."/>
            <person name="Kavagutti S V."/>
        </authorList>
    </citation>
    <scope>NUCLEOTIDE SEQUENCE</scope>
</reference>
<evidence type="ECO:0000313" key="5">
    <source>
        <dbReference type="EMBL" id="CAB4215815.1"/>
    </source>
</evidence>
<organism evidence="1">
    <name type="scientific">uncultured Caudovirales phage</name>
    <dbReference type="NCBI Taxonomy" id="2100421"/>
    <lineage>
        <taxon>Viruses</taxon>
        <taxon>Duplodnaviria</taxon>
        <taxon>Heunggongvirae</taxon>
        <taxon>Uroviricota</taxon>
        <taxon>Caudoviricetes</taxon>
        <taxon>Peduoviridae</taxon>
        <taxon>Maltschvirus</taxon>
        <taxon>Maltschvirus maltsch</taxon>
    </lineage>
</organism>